<dbReference type="Pfam" id="PF12816">
    <property type="entry name" value="TPR_Vps8"/>
    <property type="match status" value="1"/>
</dbReference>
<dbReference type="PANTHER" id="PTHR12616:SF8">
    <property type="entry name" value="VACUOLAR PROTEIN SORTING-ASSOCIATED PROTEIN 8 HOMOLOG"/>
    <property type="match status" value="1"/>
</dbReference>
<evidence type="ECO:0000313" key="3">
    <source>
        <dbReference type="Proteomes" id="UP000692954"/>
    </source>
</evidence>
<dbReference type="AlphaFoldDB" id="A0A8S1KN11"/>
<protein>
    <recommendedName>
        <fullName evidence="1">Vacuolar protein sorting-associated protein 8 central domain-containing protein</fullName>
    </recommendedName>
</protein>
<dbReference type="EMBL" id="CAJJDN010000008">
    <property type="protein sequence ID" value="CAD8054386.1"/>
    <property type="molecule type" value="Genomic_DNA"/>
</dbReference>
<dbReference type="GO" id="GO:0030897">
    <property type="term" value="C:HOPS complex"/>
    <property type="evidence" value="ECO:0007669"/>
    <property type="project" value="TreeGrafter"/>
</dbReference>
<dbReference type="GO" id="GO:0034058">
    <property type="term" value="P:endosomal vesicle fusion"/>
    <property type="evidence" value="ECO:0007669"/>
    <property type="project" value="TreeGrafter"/>
</dbReference>
<evidence type="ECO:0000313" key="2">
    <source>
        <dbReference type="EMBL" id="CAD8054386.1"/>
    </source>
</evidence>
<dbReference type="Proteomes" id="UP000692954">
    <property type="component" value="Unassembled WGS sequence"/>
</dbReference>
<feature type="domain" description="Vacuolar protein sorting-associated protein 8 central" evidence="1">
    <location>
        <begin position="482"/>
        <end position="615"/>
    </location>
</feature>
<accession>A0A8S1KN11</accession>
<dbReference type="InterPro" id="IPR025941">
    <property type="entry name" value="Vps8_central_dom"/>
</dbReference>
<dbReference type="InterPro" id="IPR045111">
    <property type="entry name" value="Vps41/Vps8"/>
</dbReference>
<organism evidence="2 3">
    <name type="scientific">Paramecium sonneborni</name>
    <dbReference type="NCBI Taxonomy" id="65129"/>
    <lineage>
        <taxon>Eukaryota</taxon>
        <taxon>Sar</taxon>
        <taxon>Alveolata</taxon>
        <taxon>Ciliophora</taxon>
        <taxon>Intramacronucleata</taxon>
        <taxon>Oligohymenophorea</taxon>
        <taxon>Peniculida</taxon>
        <taxon>Parameciidae</taxon>
        <taxon>Paramecium</taxon>
    </lineage>
</organism>
<sequence length="1235" mass="145596">MFKFVEYKNFEQFHQFLNSYPQITYQEIVKHPLQEYQYENEFVNPIIVKQSVKLPFLEQINIMHCSDRFVYLGSQKRVQVFDVRSEIKLIQKQLEIQNSLVIQETEDCLFIGQLDHILLIEISKDFSIIGSYKLGQVQVPFSFLRVINESQKQLDWYEIVIADLKGNSQKIKCNIFKLFNKRNVQFSSQELTQYGTIVDLKEKHLIDSGSCILYELLVMKGHNENYTFLLYQMQNRISIIRVSKTNKETPIELYNLQNDRIDAGWACLSTCLDRSDQIRNSFCCSYGNVIHLFMYEIFGGQITVDEIGVKQLEKDQIINGLECCDSDIIVVLLDDGFALVHSTEFKKCENKLNYVNRSLKLKKFNGHFMLGLTEETFEFLSLQDCRTLLQNQADQQEFRKAMHNAIRILNGDLLLIKVAPSDQLSILLQKLAFTECLFLGKQNNLTVESLSEIVKFLIKSKLEHYLFTIISDVTTDLGFKDVFIQTIESLLRQHQIPYIPDQQLYEFCKMYQTQKNHEMIHHLVCSTDFNRISSAILIQCCEQMKMYNEMIYVCQISQDFVTPLVKLFGGDQLQEECQKYILSILEGKSFEGKSLTDEEFTNALRSVIQFLFVKENLLKFINKDPKSAFDIIYQFYIGRAQACIEESRAEIVIKLQVDESEGALFDFDQISVQTSVHRKMYLSVRKLEFNKSDIWISYLTAKLLIQKFPFSSQVAFDTIYTLCRNYEFLLSLNNDVLLVNQFIIRVMMSKKLTEKQISDLEFSASIVKKLSLALVFIYSQQQQYQKAFETFKIVNPQIRELIFPWIQQLVELRPMILNQQNDDFILEILKYLITIDEQQTYKLIEKYFHQKHFQILSCFQKDFEDQKYFANFISYLFQSQKVFLINDQTKILYLKRLCETQPKQVLQAIKSMNFPLDEALKLTKEFKINQAAAYIHQISGSIKQALDIYINSFLKKIKKSIVLLMKKQSLDNTCMDKLKWKLETIIQLILEDLKQNQSNYDDDQNLWIYFVDLYINQNKIRTFILPNIPQTVKDLLSFYLSEYLARISDRVPVSQIFDLLNLKYPELPVSVFRQTIFRVVSKFHDDLRTLRETQLIQSNEKYQIIQQLKEINQSAWICNHICQRCSNHIYDSEHAIAFTCSHVFHDYCVLKGVFKIPFCDACQTETSYKILKERVLKQYAVTQQISESRFLQQMAVNKITVISNQQQQNQIKKDKKQLIKRFDFQLQQKYDYSWA</sequence>
<gene>
    <name evidence="2" type="ORF">PSON_ATCC_30995.1.T0080270</name>
</gene>
<proteinExistence type="predicted"/>
<dbReference type="PANTHER" id="PTHR12616">
    <property type="entry name" value="VACUOLAR PROTEIN SORTING VPS41"/>
    <property type="match status" value="1"/>
</dbReference>
<dbReference type="OrthoDB" id="289259at2759"/>
<reference evidence="2" key="1">
    <citation type="submission" date="2021-01" db="EMBL/GenBank/DDBJ databases">
        <authorList>
            <consortium name="Genoscope - CEA"/>
            <person name="William W."/>
        </authorList>
    </citation>
    <scope>NUCLEOTIDE SEQUENCE</scope>
</reference>
<dbReference type="GO" id="GO:0005770">
    <property type="term" value="C:late endosome"/>
    <property type="evidence" value="ECO:0007669"/>
    <property type="project" value="TreeGrafter"/>
</dbReference>
<comment type="caution">
    <text evidence="2">The sequence shown here is derived from an EMBL/GenBank/DDBJ whole genome shotgun (WGS) entry which is preliminary data.</text>
</comment>
<dbReference type="GO" id="GO:0006623">
    <property type="term" value="P:protein targeting to vacuole"/>
    <property type="evidence" value="ECO:0007669"/>
    <property type="project" value="InterPro"/>
</dbReference>
<keyword evidence="3" id="KW-1185">Reference proteome</keyword>
<name>A0A8S1KN11_9CILI</name>
<evidence type="ECO:0000259" key="1">
    <source>
        <dbReference type="Pfam" id="PF12816"/>
    </source>
</evidence>